<gene>
    <name evidence="3" type="ORF">MM415A00959_0009</name>
    <name evidence="2" type="ORF">MM415B01571_0008</name>
</gene>
<protein>
    <recommendedName>
        <fullName evidence="4">3D domain-containing protein</fullName>
    </recommendedName>
</protein>
<dbReference type="EMBL" id="MT141289">
    <property type="protein sequence ID" value="QJA57737.1"/>
    <property type="molecule type" value="Genomic_DNA"/>
</dbReference>
<feature type="region of interest" description="Disordered" evidence="1">
    <location>
        <begin position="47"/>
        <end position="81"/>
    </location>
</feature>
<dbReference type="AlphaFoldDB" id="A0A6M3IL18"/>
<dbReference type="EMBL" id="MT142361">
    <property type="protein sequence ID" value="QJA78968.1"/>
    <property type="molecule type" value="Genomic_DNA"/>
</dbReference>
<organism evidence="2">
    <name type="scientific">viral metagenome</name>
    <dbReference type="NCBI Taxonomy" id="1070528"/>
    <lineage>
        <taxon>unclassified sequences</taxon>
        <taxon>metagenomes</taxon>
        <taxon>organismal metagenomes</taxon>
    </lineage>
</organism>
<accession>A0A6M3IL18</accession>
<proteinExistence type="predicted"/>
<name>A0A6M3IL18_9ZZZZ</name>
<sequence length="195" mass="21915">MLLLNIAKAARKKFEGIKAKYKKPDPIATGPTIKVAPPQEHLEVEVQAPQPQPEIKVAPPQVQPEIKTVDTPPESPPPRKATITVYNPVKGQTDATPDTGGFMTKMEFGDIAIGNRDEYERARTKFFDNKEDTFVVIPELSQIETPYGAGIFRVRDTMSKKYDGDNRIDIFMPVGDEREQTVRENPTGTYYYTKS</sequence>
<evidence type="ECO:0000256" key="1">
    <source>
        <dbReference type="SAM" id="MobiDB-lite"/>
    </source>
</evidence>
<evidence type="ECO:0000313" key="3">
    <source>
        <dbReference type="EMBL" id="QJA78968.1"/>
    </source>
</evidence>
<reference evidence="2" key="1">
    <citation type="submission" date="2020-03" db="EMBL/GenBank/DDBJ databases">
        <title>The deep terrestrial virosphere.</title>
        <authorList>
            <person name="Holmfeldt K."/>
            <person name="Nilsson E."/>
            <person name="Simone D."/>
            <person name="Lopez-Fernandez M."/>
            <person name="Wu X."/>
            <person name="de Brujin I."/>
            <person name="Lundin D."/>
            <person name="Andersson A."/>
            <person name="Bertilsson S."/>
            <person name="Dopson M."/>
        </authorList>
    </citation>
    <scope>NUCLEOTIDE SEQUENCE</scope>
    <source>
        <strain evidence="3">MM415A00959</strain>
        <strain evidence="2">MM415B01571</strain>
    </source>
</reference>
<evidence type="ECO:0008006" key="4">
    <source>
        <dbReference type="Google" id="ProtNLM"/>
    </source>
</evidence>
<evidence type="ECO:0000313" key="2">
    <source>
        <dbReference type="EMBL" id="QJA57737.1"/>
    </source>
</evidence>